<proteinExistence type="predicted"/>
<dbReference type="AlphaFoldDB" id="A0A151IC65"/>
<name>A0A151IC65_9HYME</name>
<evidence type="ECO:0000313" key="1">
    <source>
        <dbReference type="EMBL" id="KYM97682.1"/>
    </source>
</evidence>
<keyword evidence="2" id="KW-1185">Reference proteome</keyword>
<reference evidence="1 2" key="1">
    <citation type="submission" date="2016-03" db="EMBL/GenBank/DDBJ databases">
        <title>Cyphomyrmex costatus WGS genome.</title>
        <authorList>
            <person name="Nygaard S."/>
            <person name="Hu H."/>
            <person name="Boomsma J."/>
            <person name="Zhang G."/>
        </authorList>
    </citation>
    <scope>NUCLEOTIDE SEQUENCE [LARGE SCALE GENOMIC DNA]</scope>
    <source>
        <strain evidence="1">MS0001</strain>
        <tissue evidence="1">Whole body</tissue>
    </source>
</reference>
<dbReference type="Proteomes" id="UP000078542">
    <property type="component" value="Unassembled WGS sequence"/>
</dbReference>
<dbReference type="EMBL" id="KQ978064">
    <property type="protein sequence ID" value="KYM97682.1"/>
    <property type="molecule type" value="Genomic_DNA"/>
</dbReference>
<organism evidence="1 2">
    <name type="scientific">Cyphomyrmex costatus</name>
    <dbReference type="NCBI Taxonomy" id="456900"/>
    <lineage>
        <taxon>Eukaryota</taxon>
        <taxon>Metazoa</taxon>
        <taxon>Ecdysozoa</taxon>
        <taxon>Arthropoda</taxon>
        <taxon>Hexapoda</taxon>
        <taxon>Insecta</taxon>
        <taxon>Pterygota</taxon>
        <taxon>Neoptera</taxon>
        <taxon>Endopterygota</taxon>
        <taxon>Hymenoptera</taxon>
        <taxon>Apocrita</taxon>
        <taxon>Aculeata</taxon>
        <taxon>Formicoidea</taxon>
        <taxon>Formicidae</taxon>
        <taxon>Myrmicinae</taxon>
        <taxon>Cyphomyrmex</taxon>
    </lineage>
</organism>
<accession>A0A151IC65</accession>
<gene>
    <name evidence="1" type="ORF">ALC62_11627</name>
</gene>
<sequence length="82" mass="9025">MARTRHPIIQRYSAEPSRIHPRESWTRSLLANLSQIVEAYSIIPVHPVQKIKRASDGSSDRGVAQYGRSSVGIAMAILLAAS</sequence>
<evidence type="ECO:0000313" key="2">
    <source>
        <dbReference type="Proteomes" id="UP000078542"/>
    </source>
</evidence>
<protein>
    <submittedName>
        <fullName evidence="1">Uncharacterized protein</fullName>
    </submittedName>
</protein>